<sequence>MEFIETNFSNRAFEEIVGDDMMQRSLIRSLEVIGEASKNISSVSGSGIPAFPGVAWQGCVTN</sequence>
<evidence type="ECO:0000256" key="2">
    <source>
        <dbReference type="ARBA" id="ARBA00022649"/>
    </source>
</evidence>
<dbReference type="Pfam" id="PF01934">
    <property type="entry name" value="HepT-like"/>
    <property type="match status" value="1"/>
</dbReference>
<keyword evidence="3" id="KW-0540">Nuclease</keyword>
<keyword evidence="2" id="KW-1277">Toxin-antitoxin system</keyword>
<evidence type="ECO:0000256" key="4">
    <source>
        <dbReference type="ARBA" id="ARBA00022801"/>
    </source>
</evidence>
<evidence type="ECO:0000313" key="5">
    <source>
        <dbReference type="EMBL" id="BBL66960.1"/>
    </source>
</evidence>
<keyword evidence="4" id="KW-0378">Hydrolase</keyword>
<organism evidence="5 6">
    <name type="scientific">Methanoculleus chikugoensis</name>
    <dbReference type="NCBI Taxonomy" id="118126"/>
    <lineage>
        <taxon>Archaea</taxon>
        <taxon>Methanobacteriati</taxon>
        <taxon>Methanobacteriota</taxon>
        <taxon>Stenosarchaea group</taxon>
        <taxon>Methanomicrobia</taxon>
        <taxon>Methanomicrobiales</taxon>
        <taxon>Methanomicrobiaceae</taxon>
        <taxon>Methanoculleus</taxon>
    </lineage>
</organism>
<keyword evidence="6" id="KW-1185">Reference proteome</keyword>
<dbReference type="Proteomes" id="UP000824969">
    <property type="component" value="Chromosome"/>
</dbReference>
<name>A0ABN5XD80_9EURY</name>
<dbReference type="GeneID" id="66129639"/>
<dbReference type="InterPro" id="IPR008201">
    <property type="entry name" value="HepT-like"/>
</dbReference>
<reference evidence="5 6" key="1">
    <citation type="submission" date="2019-06" db="EMBL/GenBank/DDBJ databases">
        <title>Complete genome sequence of Methanoculleus chikugoensis strain MG62.</title>
        <authorList>
            <person name="Asakawa S."/>
            <person name="Dianou D."/>
        </authorList>
    </citation>
    <scope>NUCLEOTIDE SEQUENCE [LARGE SCALE GENOMIC DNA]</scope>
    <source>
        <strain evidence="5 6">MG62</strain>
    </source>
</reference>
<protein>
    <submittedName>
        <fullName evidence="5">Uncharacterized protein</fullName>
    </submittedName>
</protein>
<proteinExistence type="predicted"/>
<evidence type="ECO:0000256" key="3">
    <source>
        <dbReference type="ARBA" id="ARBA00022722"/>
    </source>
</evidence>
<evidence type="ECO:0000313" key="6">
    <source>
        <dbReference type="Proteomes" id="UP000824969"/>
    </source>
</evidence>
<dbReference type="RefSeq" id="WP_221057457.1">
    <property type="nucleotide sequence ID" value="NZ_AP019781.1"/>
</dbReference>
<keyword evidence="1" id="KW-0597">Phosphoprotein</keyword>
<evidence type="ECO:0000256" key="1">
    <source>
        <dbReference type="ARBA" id="ARBA00022553"/>
    </source>
</evidence>
<dbReference type="EMBL" id="AP019781">
    <property type="protein sequence ID" value="BBL66960.1"/>
    <property type="molecule type" value="Genomic_DNA"/>
</dbReference>
<accession>A0ABN5XD80</accession>
<gene>
    <name evidence="5" type="ORF">MchiMG62_01410</name>
</gene>